<accession>A0ABS1D1A6</accession>
<dbReference type="InterPro" id="IPR047768">
    <property type="entry name" value="Tn5p-like"/>
</dbReference>
<dbReference type="CDD" id="cd01427">
    <property type="entry name" value="HAD_like"/>
    <property type="match status" value="1"/>
</dbReference>
<organism evidence="3 4">
    <name type="scientific">Paracraurococcus ruber</name>
    <dbReference type="NCBI Taxonomy" id="77675"/>
    <lineage>
        <taxon>Bacteria</taxon>
        <taxon>Pseudomonadati</taxon>
        <taxon>Pseudomonadota</taxon>
        <taxon>Alphaproteobacteria</taxon>
        <taxon>Acetobacterales</taxon>
        <taxon>Roseomonadaceae</taxon>
        <taxon>Paracraurococcus</taxon>
    </lineage>
</organism>
<comment type="caution">
    <text evidence="3">The sequence shown here is derived from an EMBL/GenBank/DDBJ whole genome shotgun (WGS) entry which is preliminary data.</text>
</comment>
<dbReference type="PANTHER" id="PTHR37319">
    <property type="entry name" value="TRANSPOSASE"/>
    <property type="match status" value="1"/>
</dbReference>
<evidence type="ECO:0000313" key="3">
    <source>
        <dbReference type="EMBL" id="MBK1660600.1"/>
    </source>
</evidence>
<evidence type="ECO:0000259" key="2">
    <source>
        <dbReference type="Pfam" id="PF14706"/>
    </source>
</evidence>
<feature type="domain" description="Transposase IS4-like" evidence="1">
    <location>
        <begin position="286"/>
        <end position="384"/>
    </location>
</feature>
<dbReference type="InterPro" id="IPR054836">
    <property type="entry name" value="Tn5_transposase"/>
</dbReference>
<dbReference type="EMBL" id="NRSG01000193">
    <property type="protein sequence ID" value="MBK1660600.1"/>
    <property type="molecule type" value="Genomic_DNA"/>
</dbReference>
<dbReference type="InterPro" id="IPR012337">
    <property type="entry name" value="RNaseH-like_sf"/>
</dbReference>
<keyword evidence="4" id="KW-1185">Reference proteome</keyword>
<dbReference type="Proteomes" id="UP000697995">
    <property type="component" value="Unassembled WGS sequence"/>
</dbReference>
<evidence type="ECO:0000259" key="1">
    <source>
        <dbReference type="Pfam" id="PF01609"/>
    </source>
</evidence>
<proteinExistence type="predicted"/>
<protein>
    <submittedName>
        <fullName evidence="3">IS4 family transposase</fullName>
    </submittedName>
</protein>
<name>A0ABS1D1A6_9PROT</name>
<gene>
    <name evidence="3" type="ORF">CKO45_20480</name>
</gene>
<dbReference type="SUPFAM" id="SSF53098">
    <property type="entry name" value="Ribonuclease H-like"/>
    <property type="match status" value="1"/>
</dbReference>
<dbReference type="NCBIfam" id="NF033590">
    <property type="entry name" value="transpos_IS4_3"/>
    <property type="match status" value="1"/>
</dbReference>
<dbReference type="Gene3D" id="1.10.740.10">
    <property type="entry name" value="Transferase Inhibitor Protein From Tn5, Chain"/>
    <property type="match status" value="1"/>
</dbReference>
<dbReference type="InterPro" id="IPR002559">
    <property type="entry name" value="Transposase_11"/>
</dbReference>
<dbReference type="PANTHER" id="PTHR37319:SF1">
    <property type="entry name" value="TRANSPOSASE TN5 DIMERISATION DOMAIN-CONTAINING PROTEIN"/>
    <property type="match status" value="1"/>
</dbReference>
<reference evidence="3 4" key="1">
    <citation type="journal article" date="2020" name="Microorganisms">
        <title>Osmotic Adaptation and Compatible Solute Biosynthesis of Phototrophic Bacteria as Revealed from Genome Analyses.</title>
        <authorList>
            <person name="Imhoff J.F."/>
            <person name="Rahn T."/>
            <person name="Kunzel S."/>
            <person name="Keller A."/>
            <person name="Neulinger S.C."/>
        </authorList>
    </citation>
    <scope>NUCLEOTIDE SEQUENCE [LARGE SCALE GENOMIC DNA]</scope>
    <source>
        <strain evidence="3 4">DSM 15382</strain>
    </source>
</reference>
<dbReference type="Pfam" id="PF14706">
    <property type="entry name" value="Tnp_DNA_bind"/>
    <property type="match status" value="1"/>
</dbReference>
<dbReference type="InterPro" id="IPR014737">
    <property type="entry name" value="Transposase_Tn5-like_C"/>
</dbReference>
<dbReference type="Gene3D" id="3.90.350.10">
    <property type="entry name" value="Transposase Inhibitor Protein From Tn5, Chain A, domain 1"/>
    <property type="match status" value="1"/>
</dbReference>
<evidence type="ECO:0000313" key="4">
    <source>
        <dbReference type="Proteomes" id="UP000697995"/>
    </source>
</evidence>
<sequence>MPTDGSVPVGSGDAERSWIDTEVAGCQLGDQRLGKRLRLLLGQLEQAAGSPLPLACQDWANTKAAYRFLSNERFSEDALLAGHFQATADRFANTPGMVLVVQDTTEFSFRWAKRETIGAIGQVPIGLDRNGKPRILTQCGLLMHGSLVVTREGLPLGLSAAQFWSRKSFKGTTELKRHVNPTRVPIEDKESARWLSSLGHSTRLLGDPGRCVFVGDRENDIYEFLCAAKEAGTHFLVRTCVDRLAGDGHRTVARMMARVPASGQHKIEVPDAKGRPTTATLQLRFRRIHILPPIGKQKRYPALDLTVIHASEARKPRGRARIEWKLVTDLPVNSMRSAIEKLLWYAQRWKIELFHKVLKSGCRIEAARLRTAERLTKLIAMFCILAWRVFWTTMVARTTPFAPARAVLTESEAVLLDRTVRDQPSTPAAATLSRYLMKIACLGGYLARARDPPPGIIVMWRGWSRLADMMLGADAMQQKCG</sequence>
<dbReference type="InterPro" id="IPR014735">
    <property type="entry name" value="Transposase_Tn5-like_N"/>
</dbReference>
<dbReference type="Pfam" id="PF01609">
    <property type="entry name" value="DDE_Tnp_1"/>
    <property type="match status" value="1"/>
</dbReference>
<feature type="domain" description="Transposase Tn5-like N-terminal" evidence="2">
    <location>
        <begin position="16"/>
        <end position="73"/>
    </location>
</feature>
<dbReference type="Gene3D" id="1.10.246.40">
    <property type="entry name" value="Tn5 transposase, domain 1"/>
    <property type="match status" value="1"/>
</dbReference>
<dbReference type="InterPro" id="IPR038215">
    <property type="entry name" value="TN5-like_N_sf"/>
</dbReference>